<sequence>MYKLTLLLALATFTFLAAPNTTTAQNTPRVYIMMKGGKLSEMVNGKKQDVKQDIILVNGTTIHPDGSIDDRDGHKRQLQEGEYMTMDGRIRKLKDMGGSGTKPASGQ</sequence>
<feature type="signal peptide" evidence="1">
    <location>
        <begin position="1"/>
        <end position="17"/>
    </location>
</feature>
<evidence type="ECO:0000259" key="2">
    <source>
        <dbReference type="Pfam" id="PF20606"/>
    </source>
</evidence>
<name>A0A8J2UJ22_9BACT</name>
<dbReference type="EMBL" id="BMJC01000008">
    <property type="protein sequence ID" value="GGB24663.1"/>
    <property type="molecule type" value="Genomic_DNA"/>
</dbReference>
<keyword evidence="4" id="KW-1185">Reference proteome</keyword>
<dbReference type="AlphaFoldDB" id="A0A8J2UJ22"/>
<dbReference type="Proteomes" id="UP000607559">
    <property type="component" value="Unassembled WGS sequence"/>
</dbReference>
<proteinExistence type="predicted"/>
<feature type="chain" id="PRO_5035217253" description="DUF6799 domain-containing protein" evidence="1">
    <location>
        <begin position="18"/>
        <end position="107"/>
    </location>
</feature>
<keyword evidence="1" id="KW-0732">Signal</keyword>
<dbReference type="InterPro" id="IPR046478">
    <property type="entry name" value="DUF6799"/>
</dbReference>
<evidence type="ECO:0000313" key="4">
    <source>
        <dbReference type="Proteomes" id="UP000607559"/>
    </source>
</evidence>
<evidence type="ECO:0000256" key="1">
    <source>
        <dbReference type="SAM" id="SignalP"/>
    </source>
</evidence>
<comment type="caution">
    <text evidence="3">The sequence shown here is derived from an EMBL/GenBank/DDBJ whole genome shotgun (WGS) entry which is preliminary data.</text>
</comment>
<evidence type="ECO:0000313" key="3">
    <source>
        <dbReference type="EMBL" id="GGB24663.1"/>
    </source>
</evidence>
<protein>
    <recommendedName>
        <fullName evidence="2">DUF6799 domain-containing protein</fullName>
    </recommendedName>
</protein>
<dbReference type="Pfam" id="PF20606">
    <property type="entry name" value="DUF6799"/>
    <property type="match status" value="1"/>
</dbReference>
<organism evidence="3 4">
    <name type="scientific">Puia dinghuensis</name>
    <dbReference type="NCBI Taxonomy" id="1792502"/>
    <lineage>
        <taxon>Bacteria</taxon>
        <taxon>Pseudomonadati</taxon>
        <taxon>Bacteroidota</taxon>
        <taxon>Chitinophagia</taxon>
        <taxon>Chitinophagales</taxon>
        <taxon>Chitinophagaceae</taxon>
        <taxon>Puia</taxon>
    </lineage>
</organism>
<accession>A0A8J2UJ22</accession>
<dbReference type="RefSeq" id="WP_188937992.1">
    <property type="nucleotide sequence ID" value="NZ_BMJC01000008.1"/>
</dbReference>
<reference evidence="3" key="1">
    <citation type="journal article" date="2014" name="Int. J. Syst. Evol. Microbiol.">
        <title>Complete genome sequence of Corynebacterium casei LMG S-19264T (=DSM 44701T), isolated from a smear-ripened cheese.</title>
        <authorList>
            <consortium name="US DOE Joint Genome Institute (JGI-PGF)"/>
            <person name="Walter F."/>
            <person name="Albersmeier A."/>
            <person name="Kalinowski J."/>
            <person name="Ruckert C."/>
        </authorList>
    </citation>
    <scope>NUCLEOTIDE SEQUENCE</scope>
    <source>
        <strain evidence="3">CGMCC 1.15448</strain>
    </source>
</reference>
<feature type="domain" description="DUF6799" evidence="2">
    <location>
        <begin position="32"/>
        <end position="90"/>
    </location>
</feature>
<gene>
    <name evidence="3" type="ORF">GCM10011511_55770</name>
</gene>
<reference evidence="3" key="2">
    <citation type="submission" date="2020-09" db="EMBL/GenBank/DDBJ databases">
        <authorList>
            <person name="Sun Q."/>
            <person name="Zhou Y."/>
        </authorList>
    </citation>
    <scope>NUCLEOTIDE SEQUENCE</scope>
    <source>
        <strain evidence="3">CGMCC 1.15448</strain>
    </source>
</reference>